<name>A0A6H0UGP9_9LACT</name>
<reference evidence="8 9" key="1">
    <citation type="submission" date="2019-12" db="EMBL/GenBank/DDBJ databases">
        <title>Whole genome sequences of Lactococcus raffinolactis strains isolated from sewage.</title>
        <authorList>
            <person name="Ybazeta G."/>
            <person name="Ross M."/>
            <person name="Brabant-Kirwan D."/>
            <person name="Saleh M."/>
            <person name="Dillon J.A."/>
            <person name="Splinter K."/>
            <person name="Nokhbeh R."/>
        </authorList>
    </citation>
    <scope>NUCLEOTIDE SEQUENCE [LARGE SCALE GENOMIC DNA]</scope>
    <source>
        <strain evidence="8 9">Lr_19_5</strain>
    </source>
</reference>
<keyword evidence="2 5" id="KW-0808">Transferase</keyword>
<gene>
    <name evidence="8" type="primary">dcm</name>
    <name evidence="8" type="ORF">GU336_08740</name>
</gene>
<evidence type="ECO:0000313" key="9">
    <source>
        <dbReference type="Proteomes" id="UP000501945"/>
    </source>
</evidence>
<evidence type="ECO:0000256" key="4">
    <source>
        <dbReference type="ARBA" id="ARBA00022747"/>
    </source>
</evidence>
<keyword evidence="1 5" id="KW-0489">Methyltransferase</keyword>
<dbReference type="InterPro" id="IPR029063">
    <property type="entry name" value="SAM-dependent_MTases_sf"/>
</dbReference>
<evidence type="ECO:0000256" key="3">
    <source>
        <dbReference type="ARBA" id="ARBA00022691"/>
    </source>
</evidence>
<dbReference type="SUPFAM" id="SSF53335">
    <property type="entry name" value="S-adenosyl-L-methionine-dependent methyltransferases"/>
    <property type="match status" value="1"/>
</dbReference>
<evidence type="ECO:0000256" key="1">
    <source>
        <dbReference type="ARBA" id="ARBA00022603"/>
    </source>
</evidence>
<dbReference type="InterPro" id="IPR018117">
    <property type="entry name" value="C5_DNA_meth_AS"/>
</dbReference>
<dbReference type="InterPro" id="IPR001525">
    <property type="entry name" value="C5_MeTfrase"/>
</dbReference>
<evidence type="ECO:0000256" key="2">
    <source>
        <dbReference type="ARBA" id="ARBA00022679"/>
    </source>
</evidence>
<comment type="catalytic activity">
    <reaction evidence="7">
        <text>a 2'-deoxycytidine in DNA + S-adenosyl-L-methionine = a 5-methyl-2'-deoxycytidine in DNA + S-adenosyl-L-homocysteine + H(+)</text>
        <dbReference type="Rhea" id="RHEA:13681"/>
        <dbReference type="Rhea" id="RHEA-COMP:11369"/>
        <dbReference type="Rhea" id="RHEA-COMP:11370"/>
        <dbReference type="ChEBI" id="CHEBI:15378"/>
        <dbReference type="ChEBI" id="CHEBI:57856"/>
        <dbReference type="ChEBI" id="CHEBI:59789"/>
        <dbReference type="ChEBI" id="CHEBI:85452"/>
        <dbReference type="ChEBI" id="CHEBI:85454"/>
        <dbReference type="EC" id="2.1.1.37"/>
    </reaction>
</comment>
<keyword evidence="3 5" id="KW-0949">S-adenosyl-L-methionine</keyword>
<dbReference type="PANTHER" id="PTHR46098:SF1">
    <property type="entry name" value="TRNA (CYTOSINE(38)-C(5))-METHYLTRANSFERASE"/>
    <property type="match status" value="1"/>
</dbReference>
<protein>
    <recommendedName>
        <fullName evidence="7">Cytosine-specific methyltransferase</fullName>
        <ecNumber evidence="7">2.1.1.37</ecNumber>
    </recommendedName>
</protein>
<dbReference type="Proteomes" id="UP000501945">
    <property type="component" value="Chromosome"/>
</dbReference>
<dbReference type="InterPro" id="IPR050750">
    <property type="entry name" value="C5-MTase"/>
</dbReference>
<dbReference type="AlphaFoldDB" id="A0A6H0UGP9"/>
<dbReference type="Pfam" id="PF00145">
    <property type="entry name" value="DNA_methylase"/>
    <property type="match status" value="1"/>
</dbReference>
<keyword evidence="4" id="KW-0680">Restriction system</keyword>
<sequence>MDVLELFAGVGGFRLGLESNNSDFFVTKYANQWEPSRKVQIAFDIYNRHFTNSVNLNQDITKITDVEFKKMKVDMIVGGFPCQDYSVARSISNEKGIEGKKGVLFWEIKRAIENINPKYLLLERQIASPS</sequence>
<comment type="similarity">
    <text evidence="5 6">Belongs to the class I-like SAM-binding methyltransferase superfamily. C5-methyltransferase family.</text>
</comment>
<dbReference type="PROSITE" id="PS51679">
    <property type="entry name" value="SAM_MT_C5"/>
    <property type="match status" value="1"/>
</dbReference>
<evidence type="ECO:0000313" key="8">
    <source>
        <dbReference type="EMBL" id="QIW54982.1"/>
    </source>
</evidence>
<dbReference type="EC" id="2.1.1.37" evidence="7"/>
<dbReference type="GO" id="GO:0009307">
    <property type="term" value="P:DNA restriction-modification system"/>
    <property type="evidence" value="ECO:0007669"/>
    <property type="project" value="UniProtKB-KW"/>
</dbReference>
<dbReference type="GO" id="GO:0003886">
    <property type="term" value="F:DNA (cytosine-5-)-methyltransferase activity"/>
    <property type="evidence" value="ECO:0007669"/>
    <property type="project" value="UniProtKB-EC"/>
</dbReference>
<dbReference type="PROSITE" id="PS00094">
    <property type="entry name" value="C5_MTASE_1"/>
    <property type="match status" value="1"/>
</dbReference>
<accession>A0A6H0UGP9</accession>
<evidence type="ECO:0000256" key="5">
    <source>
        <dbReference type="PROSITE-ProRule" id="PRU01016"/>
    </source>
</evidence>
<dbReference type="PRINTS" id="PR00105">
    <property type="entry name" value="C5METTRFRASE"/>
</dbReference>
<dbReference type="EMBL" id="CP047616">
    <property type="protein sequence ID" value="QIW54982.1"/>
    <property type="molecule type" value="Genomic_DNA"/>
</dbReference>
<evidence type="ECO:0000256" key="6">
    <source>
        <dbReference type="RuleBase" id="RU000416"/>
    </source>
</evidence>
<dbReference type="PANTHER" id="PTHR46098">
    <property type="entry name" value="TRNA (CYTOSINE(38)-C(5))-METHYLTRANSFERASE"/>
    <property type="match status" value="1"/>
</dbReference>
<organism evidence="8 9">
    <name type="scientific">Pseudolactococcus raffinolactis</name>
    <dbReference type="NCBI Taxonomy" id="1366"/>
    <lineage>
        <taxon>Bacteria</taxon>
        <taxon>Bacillati</taxon>
        <taxon>Bacillota</taxon>
        <taxon>Bacilli</taxon>
        <taxon>Lactobacillales</taxon>
        <taxon>Streptococcaceae</taxon>
        <taxon>Pseudolactococcus</taxon>
    </lineage>
</organism>
<feature type="active site" evidence="5">
    <location>
        <position position="82"/>
    </location>
</feature>
<evidence type="ECO:0000256" key="7">
    <source>
        <dbReference type="RuleBase" id="RU000417"/>
    </source>
</evidence>
<dbReference type="NCBIfam" id="TIGR00675">
    <property type="entry name" value="dcm"/>
    <property type="match status" value="1"/>
</dbReference>
<dbReference type="Gene3D" id="3.40.50.150">
    <property type="entry name" value="Vaccinia Virus protein VP39"/>
    <property type="match status" value="1"/>
</dbReference>
<dbReference type="GO" id="GO:0032259">
    <property type="term" value="P:methylation"/>
    <property type="evidence" value="ECO:0007669"/>
    <property type="project" value="UniProtKB-KW"/>
</dbReference>
<proteinExistence type="inferred from homology"/>